<keyword evidence="3" id="KW-0645">Protease</keyword>
<evidence type="ECO:0000256" key="1">
    <source>
        <dbReference type="SAM" id="SignalP"/>
    </source>
</evidence>
<proteinExistence type="predicted"/>
<name>A0A949NHL3_9FIRM</name>
<evidence type="ECO:0000313" key="3">
    <source>
        <dbReference type="EMBL" id="MBU9738453.1"/>
    </source>
</evidence>
<keyword evidence="4" id="KW-1185">Reference proteome</keyword>
<accession>A0A949NHL3</accession>
<dbReference type="Pfam" id="PF14343">
    <property type="entry name" value="PrcB_C"/>
    <property type="match status" value="1"/>
</dbReference>
<dbReference type="AlphaFoldDB" id="A0A949NHL3"/>
<protein>
    <submittedName>
        <fullName evidence="3">Protease complex subunit PrcB family protein</fullName>
    </submittedName>
</protein>
<comment type="caution">
    <text evidence="3">The sequence shown here is derived from an EMBL/GenBank/DDBJ whole genome shotgun (WGS) entry which is preliminary data.</text>
</comment>
<evidence type="ECO:0000313" key="4">
    <source>
        <dbReference type="Proteomes" id="UP000712157"/>
    </source>
</evidence>
<dbReference type="PROSITE" id="PS51257">
    <property type="entry name" value="PROKAR_LIPOPROTEIN"/>
    <property type="match status" value="1"/>
</dbReference>
<keyword evidence="1" id="KW-0732">Signal</keyword>
<dbReference type="GO" id="GO:0008233">
    <property type="term" value="F:peptidase activity"/>
    <property type="evidence" value="ECO:0007669"/>
    <property type="project" value="UniProtKB-KW"/>
</dbReference>
<reference evidence="3" key="1">
    <citation type="submission" date="2021-06" db="EMBL/GenBank/DDBJ databases">
        <title>Description of novel taxa of the family Lachnospiraceae.</title>
        <authorList>
            <person name="Chaplin A.V."/>
            <person name="Sokolova S.R."/>
            <person name="Pikina A.P."/>
            <person name="Korzhanova M."/>
            <person name="Belova V."/>
            <person name="Korostin D."/>
            <person name="Efimov B.A."/>
        </authorList>
    </citation>
    <scope>NUCLEOTIDE SEQUENCE</scope>
    <source>
        <strain evidence="3">ASD5720</strain>
    </source>
</reference>
<feature type="chain" id="PRO_5038911276" evidence="1">
    <location>
        <begin position="35"/>
        <end position="155"/>
    </location>
</feature>
<keyword evidence="3" id="KW-0378">Hydrolase</keyword>
<dbReference type="GO" id="GO:0006508">
    <property type="term" value="P:proteolysis"/>
    <property type="evidence" value="ECO:0007669"/>
    <property type="project" value="UniProtKB-KW"/>
</dbReference>
<organism evidence="3 4">
    <name type="scientific">Diplocloster agilis</name>
    <dbReference type="NCBI Taxonomy" id="2850323"/>
    <lineage>
        <taxon>Bacteria</taxon>
        <taxon>Bacillati</taxon>
        <taxon>Bacillota</taxon>
        <taxon>Clostridia</taxon>
        <taxon>Lachnospirales</taxon>
        <taxon>Lachnospiraceae</taxon>
        <taxon>Diplocloster</taxon>
    </lineage>
</organism>
<feature type="signal peptide" evidence="1">
    <location>
        <begin position="1"/>
        <end position="34"/>
    </location>
</feature>
<sequence length="155" mass="17123">MKNRYHFPNSVTHTLRAGLRASLLASACALLALACLLTGCSVENTDPVKLKDLEFTVVENAEVPEELLTIIEEKKSANFKLTYEDGGYLYIVVGYGEQNTGGYSIAVKELFLTSNAIYIDTNLIGPSKEEKITEAASYPYIVIKTEFLDKSVVFQ</sequence>
<gene>
    <name evidence="3" type="ORF">KTH89_18075</name>
</gene>
<feature type="domain" description="PrcB C-terminal" evidence="2">
    <location>
        <begin position="89"/>
        <end position="146"/>
    </location>
</feature>
<dbReference type="InterPro" id="IPR025748">
    <property type="entry name" value="PrcB_C_dom"/>
</dbReference>
<evidence type="ECO:0000259" key="2">
    <source>
        <dbReference type="Pfam" id="PF14343"/>
    </source>
</evidence>
<dbReference type="RefSeq" id="WP_238722608.1">
    <property type="nucleotide sequence ID" value="NZ_JAHQCW010000035.1"/>
</dbReference>
<dbReference type="EMBL" id="JAHQCW010000035">
    <property type="protein sequence ID" value="MBU9738453.1"/>
    <property type="molecule type" value="Genomic_DNA"/>
</dbReference>
<dbReference type="Proteomes" id="UP000712157">
    <property type="component" value="Unassembled WGS sequence"/>
</dbReference>